<evidence type="ECO:0008006" key="2">
    <source>
        <dbReference type="Google" id="ProtNLM"/>
    </source>
</evidence>
<dbReference type="AlphaFoldDB" id="A0A3B0T8V6"/>
<accession>A0A3B0T8V6</accession>
<dbReference type="Pfam" id="PF14014">
    <property type="entry name" value="DUF4230"/>
    <property type="match status" value="1"/>
</dbReference>
<sequence length="233" mass="26052">MNRKLWVPLALASGILLILGALAWLLFSRVEQAINPDPVSIADASLSSLREQNRLIVFEASYNASVTTTLNKLGLSARKTLIMPGNVRYEIDMAKLTQDDVRWDAENQILSIQLPAIEIAPPQVQIERIQTYDDGGILMALTDAENVLDQANRRKGVAMLAEQAKNPVQMRLAREAARRAVSNSFILPMRAAGIDARIDAFFPYERDGENRDQWDLSRPIKDVLAEQRKEGVE</sequence>
<organism evidence="1">
    <name type="scientific">hydrothermal vent metagenome</name>
    <dbReference type="NCBI Taxonomy" id="652676"/>
    <lineage>
        <taxon>unclassified sequences</taxon>
        <taxon>metagenomes</taxon>
        <taxon>ecological metagenomes</taxon>
    </lineage>
</organism>
<dbReference type="EMBL" id="UOEF01000374">
    <property type="protein sequence ID" value="VAW03426.1"/>
    <property type="molecule type" value="Genomic_DNA"/>
</dbReference>
<reference evidence="1" key="1">
    <citation type="submission" date="2018-06" db="EMBL/GenBank/DDBJ databases">
        <authorList>
            <person name="Zhirakovskaya E."/>
        </authorList>
    </citation>
    <scope>NUCLEOTIDE SEQUENCE</scope>
</reference>
<gene>
    <name evidence="1" type="ORF">MNBD_ALPHA04-200</name>
</gene>
<name>A0A3B0T8V6_9ZZZZ</name>
<evidence type="ECO:0000313" key="1">
    <source>
        <dbReference type="EMBL" id="VAW03426.1"/>
    </source>
</evidence>
<protein>
    <recommendedName>
        <fullName evidence="2">DUF4230 domain-containing protein</fullName>
    </recommendedName>
</protein>
<dbReference type="InterPro" id="IPR025324">
    <property type="entry name" value="DUF4230"/>
</dbReference>
<proteinExistence type="predicted"/>